<dbReference type="GO" id="GO:0005886">
    <property type="term" value="C:plasma membrane"/>
    <property type="evidence" value="ECO:0007669"/>
    <property type="project" value="UniProtKB-SubCell"/>
</dbReference>
<keyword evidence="8" id="KW-0547">Nucleotide-binding</keyword>
<keyword evidence="11 14" id="KW-1133">Transmembrane helix</keyword>
<evidence type="ECO:0000256" key="2">
    <source>
        <dbReference type="ARBA" id="ARBA00004651"/>
    </source>
</evidence>
<evidence type="ECO:0000259" key="15">
    <source>
        <dbReference type="PROSITE" id="PS50109"/>
    </source>
</evidence>
<keyword evidence="5" id="KW-0597">Phosphoprotein</keyword>
<dbReference type="EC" id="2.7.13.3" evidence="3"/>
<dbReference type="Proteomes" id="UP000483018">
    <property type="component" value="Unassembled WGS sequence"/>
</dbReference>
<dbReference type="AlphaFoldDB" id="A0A7C8LDJ7"/>
<proteinExistence type="predicted"/>
<dbReference type="RefSeq" id="WP_158741242.1">
    <property type="nucleotide sequence ID" value="NZ_JAFBEP010000005.1"/>
</dbReference>
<dbReference type="Pfam" id="PF02518">
    <property type="entry name" value="HATPase_c"/>
    <property type="match status" value="1"/>
</dbReference>
<sequence length="668" mass="77427">MDIKLKSKIRIIAYALTILALFSFGFRTTDFLANKASYYLKGSYFNTREFADELEDFIYLFEQFYMGPGESYVQNVPVETNEEFVAEIYDEETDEEYTYTTEVTEEYNIVTDRQRFEYEQSYINYYIKDRKGNIYTNLENYEDFDSIQQSSFFVCTFPYHTKGNDVFTSINRFFITKDLTGFIAIPKSDKKHSLIVENMYDYQDEMTNYLILLGTGITALISSIVLGYYYLKKYASECSEILQPLKKIYSRYPIDLRICVLLLNLLFINTHYTYIEYYPYYYLDISDFAVYTVALTVLIIQIIFLLPVFKSLQHIKTEWEKSFIVNVKKSLEGSFLFKSGVIKILLILGIVSFLGIGTGIALGELGMSDILALFPFGLIISVCVLIYIFSKVAYFNRLLKYSEDILAGNANGQIIRSKKGLLGKLAENLDRLKEGIDTSQKVQVKSERLKTELITNVSHDLRTPLTSIINYTELLKDKQLSEEEREKYIEIIDKKSKRLKVLIDDLFEVSKMASGNIELSKEKVDIVQLLKQALAEYDEKIQAANLDFKITFDSPHIFAWVDGRKMWRVFDNIISNIVKYTLENTRVYITITERDYSVVITFKNISKYELPENIDELLERFKRGDESRSTEGSGLGLAIAKSIVDSHEGRFDIETDGDLFKTIVEVTK</sequence>
<evidence type="ECO:0000256" key="13">
    <source>
        <dbReference type="ARBA" id="ARBA00023136"/>
    </source>
</evidence>
<dbReference type="Gene3D" id="3.30.565.10">
    <property type="entry name" value="Histidine kinase-like ATPase, C-terminal domain"/>
    <property type="match status" value="1"/>
</dbReference>
<feature type="transmembrane region" description="Helical" evidence="14">
    <location>
        <begin position="209"/>
        <end position="231"/>
    </location>
</feature>
<keyword evidence="17" id="KW-1185">Reference proteome</keyword>
<feature type="transmembrane region" description="Helical" evidence="14">
    <location>
        <begin position="288"/>
        <end position="309"/>
    </location>
</feature>
<keyword evidence="7 14" id="KW-0812">Transmembrane</keyword>
<evidence type="ECO:0000256" key="11">
    <source>
        <dbReference type="ARBA" id="ARBA00022989"/>
    </source>
</evidence>
<dbReference type="InterPro" id="IPR036890">
    <property type="entry name" value="HATPase_C_sf"/>
</dbReference>
<dbReference type="CDD" id="cd00082">
    <property type="entry name" value="HisKA"/>
    <property type="match status" value="1"/>
</dbReference>
<gene>
    <name evidence="16" type="ORF">GND95_11180</name>
</gene>
<evidence type="ECO:0000256" key="14">
    <source>
        <dbReference type="SAM" id="Phobius"/>
    </source>
</evidence>
<evidence type="ECO:0000256" key="7">
    <source>
        <dbReference type="ARBA" id="ARBA00022692"/>
    </source>
</evidence>
<feature type="transmembrane region" description="Helical" evidence="14">
    <location>
        <begin position="370"/>
        <end position="390"/>
    </location>
</feature>
<dbReference type="Gene3D" id="1.10.287.130">
    <property type="match status" value="1"/>
</dbReference>
<protein>
    <recommendedName>
        <fullName evidence="3">histidine kinase</fullName>
        <ecNumber evidence="3">2.7.13.3</ecNumber>
    </recommendedName>
</protein>
<evidence type="ECO:0000313" key="16">
    <source>
        <dbReference type="EMBL" id="KAE9632064.1"/>
    </source>
</evidence>
<dbReference type="FunFam" id="1.10.287.130:FF:000008">
    <property type="entry name" value="Two-component sensor histidine kinase"/>
    <property type="match status" value="1"/>
</dbReference>
<dbReference type="OrthoDB" id="9792991at2"/>
<keyword evidence="4" id="KW-1003">Cell membrane</keyword>
<dbReference type="InterPro" id="IPR003661">
    <property type="entry name" value="HisK_dim/P_dom"/>
</dbReference>
<evidence type="ECO:0000256" key="12">
    <source>
        <dbReference type="ARBA" id="ARBA00023012"/>
    </source>
</evidence>
<comment type="subcellular location">
    <subcellularLocation>
        <location evidence="2">Cell membrane</location>
        <topology evidence="2">Multi-pass membrane protein</topology>
    </subcellularLocation>
</comment>
<keyword evidence="13 14" id="KW-0472">Membrane</keyword>
<evidence type="ECO:0000256" key="5">
    <source>
        <dbReference type="ARBA" id="ARBA00022553"/>
    </source>
</evidence>
<feature type="transmembrane region" description="Helical" evidence="14">
    <location>
        <begin position="344"/>
        <end position="364"/>
    </location>
</feature>
<dbReference type="SMART" id="SM00388">
    <property type="entry name" value="HisKA"/>
    <property type="match status" value="1"/>
</dbReference>
<evidence type="ECO:0000256" key="4">
    <source>
        <dbReference type="ARBA" id="ARBA00022475"/>
    </source>
</evidence>
<comment type="catalytic activity">
    <reaction evidence="1">
        <text>ATP + protein L-histidine = ADP + protein N-phospho-L-histidine.</text>
        <dbReference type="EC" id="2.7.13.3"/>
    </reaction>
</comment>
<evidence type="ECO:0000313" key="17">
    <source>
        <dbReference type="Proteomes" id="UP000483018"/>
    </source>
</evidence>
<keyword evidence="6" id="KW-0808">Transferase</keyword>
<keyword evidence="12" id="KW-0902">Two-component regulatory system</keyword>
<dbReference type="InterPro" id="IPR036097">
    <property type="entry name" value="HisK_dim/P_sf"/>
</dbReference>
<name>A0A7C8LDJ7_9FIRM</name>
<dbReference type="InterPro" id="IPR005467">
    <property type="entry name" value="His_kinase_dom"/>
</dbReference>
<evidence type="ECO:0000256" key="6">
    <source>
        <dbReference type="ARBA" id="ARBA00022679"/>
    </source>
</evidence>
<dbReference type="SUPFAM" id="SSF47384">
    <property type="entry name" value="Homodimeric domain of signal transducing histidine kinase"/>
    <property type="match status" value="1"/>
</dbReference>
<evidence type="ECO:0000256" key="10">
    <source>
        <dbReference type="ARBA" id="ARBA00022840"/>
    </source>
</evidence>
<accession>A0A7C8LDJ7</accession>
<evidence type="ECO:0000256" key="3">
    <source>
        <dbReference type="ARBA" id="ARBA00012438"/>
    </source>
</evidence>
<evidence type="ECO:0000256" key="8">
    <source>
        <dbReference type="ARBA" id="ARBA00022741"/>
    </source>
</evidence>
<dbReference type="InterPro" id="IPR050398">
    <property type="entry name" value="HssS/ArlS-like"/>
</dbReference>
<keyword evidence="10" id="KW-0067">ATP-binding</keyword>
<dbReference type="SUPFAM" id="SSF55874">
    <property type="entry name" value="ATPase domain of HSP90 chaperone/DNA topoisomerase II/histidine kinase"/>
    <property type="match status" value="1"/>
</dbReference>
<dbReference type="PANTHER" id="PTHR45528">
    <property type="entry name" value="SENSOR HISTIDINE KINASE CPXA"/>
    <property type="match status" value="1"/>
</dbReference>
<dbReference type="Pfam" id="PF00512">
    <property type="entry name" value="HisKA"/>
    <property type="match status" value="1"/>
</dbReference>
<dbReference type="GO" id="GO:0005524">
    <property type="term" value="F:ATP binding"/>
    <property type="evidence" value="ECO:0007669"/>
    <property type="project" value="UniProtKB-KW"/>
</dbReference>
<dbReference type="SMART" id="SM00387">
    <property type="entry name" value="HATPase_c"/>
    <property type="match status" value="1"/>
</dbReference>
<reference evidence="16 17" key="1">
    <citation type="submission" date="2019-12" db="EMBL/GenBank/DDBJ databases">
        <title>Defluviitalea raffinosedens, isolated from a biogas fermenter, genome sequencing and characterization.</title>
        <authorList>
            <person name="Rettenmaier R."/>
            <person name="Schneider M."/>
            <person name="Neuhaus K."/>
            <person name="Liebl W."/>
            <person name="Zverlov V."/>
        </authorList>
    </citation>
    <scope>NUCLEOTIDE SEQUENCE [LARGE SCALE GENOMIC DNA]</scope>
    <source>
        <strain evidence="16 17">249c-K6</strain>
    </source>
</reference>
<comment type="caution">
    <text evidence="16">The sequence shown here is derived from an EMBL/GenBank/DDBJ whole genome shotgun (WGS) entry which is preliminary data.</text>
</comment>
<dbReference type="PROSITE" id="PS50109">
    <property type="entry name" value="HIS_KIN"/>
    <property type="match status" value="1"/>
</dbReference>
<feature type="transmembrane region" description="Helical" evidence="14">
    <location>
        <begin position="252"/>
        <end position="268"/>
    </location>
</feature>
<dbReference type="PANTHER" id="PTHR45528:SF1">
    <property type="entry name" value="SENSOR HISTIDINE KINASE CPXA"/>
    <property type="match status" value="1"/>
</dbReference>
<keyword evidence="9" id="KW-0418">Kinase</keyword>
<dbReference type="GO" id="GO:0000155">
    <property type="term" value="F:phosphorelay sensor kinase activity"/>
    <property type="evidence" value="ECO:0007669"/>
    <property type="project" value="InterPro"/>
</dbReference>
<dbReference type="InterPro" id="IPR003594">
    <property type="entry name" value="HATPase_dom"/>
</dbReference>
<dbReference type="EMBL" id="WSLF01000011">
    <property type="protein sequence ID" value="KAE9632064.1"/>
    <property type="molecule type" value="Genomic_DNA"/>
</dbReference>
<evidence type="ECO:0000256" key="1">
    <source>
        <dbReference type="ARBA" id="ARBA00000085"/>
    </source>
</evidence>
<evidence type="ECO:0000256" key="9">
    <source>
        <dbReference type="ARBA" id="ARBA00022777"/>
    </source>
</evidence>
<feature type="domain" description="Histidine kinase" evidence="15">
    <location>
        <begin position="456"/>
        <end position="668"/>
    </location>
</feature>
<organism evidence="16 17">
    <name type="scientific">Defluviitalea raffinosedens</name>
    <dbReference type="NCBI Taxonomy" id="1450156"/>
    <lineage>
        <taxon>Bacteria</taxon>
        <taxon>Bacillati</taxon>
        <taxon>Bacillota</taxon>
        <taxon>Clostridia</taxon>
        <taxon>Lachnospirales</taxon>
        <taxon>Defluviitaleaceae</taxon>
        <taxon>Defluviitalea</taxon>
    </lineage>
</organism>